<dbReference type="Proteomes" id="UP001164472">
    <property type="component" value="Chromosome"/>
</dbReference>
<sequence length="47" mass="5111">MKRKPDSMVAIVFLFCLGLAATGFASILSDDEPRIAQLKTVQTLAEN</sequence>
<dbReference type="RefSeq" id="WP_251812489.1">
    <property type="nucleotide sequence ID" value="NZ_CP101527.1"/>
</dbReference>
<evidence type="ECO:0000313" key="2">
    <source>
        <dbReference type="Proteomes" id="UP001164472"/>
    </source>
</evidence>
<reference evidence="1" key="1">
    <citation type="submission" date="2022-07" db="EMBL/GenBank/DDBJ databases">
        <title>Alkalimarinus sp. nov., isolated from gut of a Alitta virens.</title>
        <authorList>
            <person name="Yang A.I."/>
            <person name="Shin N.-R."/>
        </authorList>
    </citation>
    <scope>NUCLEOTIDE SEQUENCE</scope>
    <source>
        <strain evidence="1">FA028</strain>
    </source>
</reference>
<evidence type="ECO:0000313" key="1">
    <source>
        <dbReference type="EMBL" id="UZW74338.1"/>
    </source>
</evidence>
<organism evidence="1 2">
    <name type="scientific">Alkalimarinus sediminis</name>
    <dbReference type="NCBI Taxonomy" id="1632866"/>
    <lineage>
        <taxon>Bacteria</taxon>
        <taxon>Pseudomonadati</taxon>
        <taxon>Pseudomonadota</taxon>
        <taxon>Gammaproteobacteria</taxon>
        <taxon>Alteromonadales</taxon>
        <taxon>Alteromonadaceae</taxon>
        <taxon>Alkalimarinus</taxon>
    </lineage>
</organism>
<proteinExistence type="predicted"/>
<keyword evidence="2" id="KW-1185">Reference proteome</keyword>
<dbReference type="AlphaFoldDB" id="A0A9E8HGP4"/>
<name>A0A9E8HGP4_9ALTE</name>
<gene>
    <name evidence="1" type="ORF">NNL22_15115</name>
</gene>
<dbReference type="KEGG" id="asem:NNL22_15115"/>
<dbReference type="EMBL" id="CP101527">
    <property type="protein sequence ID" value="UZW74338.1"/>
    <property type="molecule type" value="Genomic_DNA"/>
</dbReference>
<protein>
    <submittedName>
        <fullName evidence="1">Uncharacterized protein</fullName>
    </submittedName>
</protein>
<accession>A0A9E8HGP4</accession>